<comment type="cofactor">
    <cofactor evidence="1 8">
        <name>pyridoxal 5'-phosphate</name>
        <dbReference type="ChEBI" id="CHEBI:597326"/>
    </cofactor>
</comment>
<evidence type="ECO:0000256" key="7">
    <source>
        <dbReference type="ARBA" id="ARBA00022898"/>
    </source>
</evidence>
<dbReference type="HAMAP" id="MF_00051">
    <property type="entry name" value="SHMT"/>
    <property type="match status" value="1"/>
</dbReference>
<keyword evidence="7 8" id="KW-0663">Pyridoxal phosphate</keyword>
<dbReference type="InterPro" id="IPR019798">
    <property type="entry name" value="Ser_HO-MeTrfase_PLP_BS"/>
</dbReference>
<dbReference type="PANTHER" id="PTHR11680:SF50">
    <property type="entry name" value="SERINE HYDROXYMETHYLTRANSFERASE"/>
    <property type="match status" value="1"/>
</dbReference>
<sequence>MFDPRTIADFDPELAKAIQDEGIRQEEHIELIASENYTSPRVLEAQGSVLTNKYAEGYAGKRYYGGCEYVDVAERLAVERAKELFGADYANVQPHAGSQANAAVYQALLTPGDTVLGMSLAHGGHLTHGSKVNFSGKHYNAIQYGLSEATGEIDYDQVAELAREHKPKMIVAGFSAYSGIVDWQRFRDIADEVGAYLMVDMAHVAGLIAAGLYPNPVPVADVVTTTTHKTLRGPRSGLILAKANPEIEKKLNSAVFPGMQGGPLMHVIAAKAVAFKEAMEPEFKEHQTQVLKNAKAMVSVLMERGYKVVSNGTENHLFLVDLIDKDITGKDAEEALGRANITVNKNSVPNDPRSPFVTSGLRLGSPAITTRGFKEAEAKQVAELICDVLDHMGDESVIEKTKQSAASLCREFPVYKK</sequence>
<dbReference type="InterPro" id="IPR015421">
    <property type="entry name" value="PyrdxlP-dep_Trfase_major"/>
</dbReference>
<keyword evidence="4 8" id="KW-0554">One-carbon metabolism</keyword>
<dbReference type="EC" id="2.1.2.1" evidence="8"/>
<protein>
    <recommendedName>
        <fullName evidence="8">Serine hydroxymethyltransferase</fullName>
        <shortName evidence="8">SHMT</shortName>
        <shortName evidence="8">Serine methylase</shortName>
        <ecNumber evidence="8">2.1.2.1</ecNumber>
    </recommendedName>
</protein>
<dbReference type="RefSeq" id="WP_069313473.1">
    <property type="nucleotide sequence ID" value="NZ_MDTU01000001.1"/>
</dbReference>
<comment type="catalytic activity">
    <reaction evidence="8">
        <text>(6R)-5,10-methylene-5,6,7,8-tetrahydrofolate + glycine + H2O = (6S)-5,6,7,8-tetrahydrofolate + L-serine</text>
        <dbReference type="Rhea" id="RHEA:15481"/>
        <dbReference type="ChEBI" id="CHEBI:15377"/>
        <dbReference type="ChEBI" id="CHEBI:15636"/>
        <dbReference type="ChEBI" id="CHEBI:33384"/>
        <dbReference type="ChEBI" id="CHEBI:57305"/>
        <dbReference type="ChEBI" id="CHEBI:57453"/>
        <dbReference type="EC" id="2.1.2.1"/>
    </reaction>
</comment>
<evidence type="ECO:0000256" key="3">
    <source>
        <dbReference type="ARBA" id="ARBA00022490"/>
    </source>
</evidence>
<dbReference type="InterPro" id="IPR039429">
    <property type="entry name" value="SHMT-like_dom"/>
</dbReference>
<feature type="binding site" evidence="8">
    <location>
        <position position="120"/>
    </location>
    <ligand>
        <name>(6S)-5,6,7,8-tetrahydrofolate</name>
        <dbReference type="ChEBI" id="CHEBI:57453"/>
    </ligand>
</feature>
<comment type="caution">
    <text evidence="8">Lacks conserved residue(s) required for the propagation of feature annotation.</text>
</comment>
<comment type="subunit">
    <text evidence="8">Homodimer.</text>
</comment>
<feature type="binding site" evidence="8">
    <location>
        <begin position="354"/>
        <end position="356"/>
    </location>
    <ligand>
        <name>(6S)-5,6,7,8-tetrahydrofolate</name>
        <dbReference type="ChEBI" id="CHEBI:57453"/>
    </ligand>
</feature>
<organism evidence="10 11">
    <name type="scientific">Piscirickettsia litoralis</name>
    <dbReference type="NCBI Taxonomy" id="1891921"/>
    <lineage>
        <taxon>Bacteria</taxon>
        <taxon>Pseudomonadati</taxon>
        <taxon>Pseudomonadota</taxon>
        <taxon>Gammaproteobacteria</taxon>
        <taxon>Thiotrichales</taxon>
        <taxon>Piscirickettsiaceae</taxon>
        <taxon>Piscirickettsia</taxon>
    </lineage>
</organism>
<dbReference type="PROSITE" id="PS00096">
    <property type="entry name" value="SHMT"/>
    <property type="match status" value="1"/>
</dbReference>
<keyword evidence="6 8" id="KW-0808">Transferase</keyword>
<dbReference type="InterPro" id="IPR015422">
    <property type="entry name" value="PyrdxlP-dep_Trfase_small"/>
</dbReference>
<feature type="site" description="Plays an important role in substrate specificity" evidence="8">
    <location>
        <position position="228"/>
    </location>
</feature>
<name>A0ABX3A480_9GAMM</name>
<evidence type="ECO:0000313" key="11">
    <source>
        <dbReference type="Proteomes" id="UP000094329"/>
    </source>
</evidence>
<dbReference type="PIRSF" id="PIRSF000412">
    <property type="entry name" value="SHMT"/>
    <property type="match status" value="1"/>
</dbReference>
<dbReference type="EMBL" id="MDTU01000001">
    <property type="protein sequence ID" value="ODN43676.1"/>
    <property type="molecule type" value="Genomic_DNA"/>
</dbReference>
<comment type="subcellular location">
    <subcellularLocation>
        <location evidence="8">Cytoplasm</location>
    </subcellularLocation>
</comment>
<dbReference type="Gene3D" id="3.90.1150.10">
    <property type="entry name" value="Aspartate Aminotransferase, domain 1"/>
    <property type="match status" value="1"/>
</dbReference>
<comment type="similarity">
    <text evidence="2 8">Belongs to the SHMT family.</text>
</comment>
<accession>A0ABX3A480</accession>
<dbReference type="Gene3D" id="3.40.640.10">
    <property type="entry name" value="Type I PLP-dependent aspartate aminotransferase-like (Major domain)"/>
    <property type="match status" value="1"/>
</dbReference>
<dbReference type="Pfam" id="PF00464">
    <property type="entry name" value="SHMT"/>
    <property type="match status" value="1"/>
</dbReference>
<evidence type="ECO:0000259" key="9">
    <source>
        <dbReference type="Pfam" id="PF00464"/>
    </source>
</evidence>
<comment type="pathway">
    <text evidence="8">One-carbon metabolism; tetrahydrofolate interconversion.</text>
</comment>
<comment type="pathway">
    <text evidence="8">Amino-acid biosynthesis; glycine biosynthesis; glycine from L-serine: step 1/1.</text>
</comment>
<keyword evidence="11" id="KW-1185">Reference proteome</keyword>
<comment type="caution">
    <text evidence="10">The sequence shown here is derived from an EMBL/GenBank/DDBJ whole genome shotgun (WGS) entry which is preliminary data.</text>
</comment>
<dbReference type="InterPro" id="IPR015424">
    <property type="entry name" value="PyrdxlP-dep_Trfase"/>
</dbReference>
<dbReference type="InterPro" id="IPR001085">
    <property type="entry name" value="Ser_HO-MeTrfase"/>
</dbReference>
<feature type="binding site" evidence="8">
    <location>
        <begin position="124"/>
        <end position="126"/>
    </location>
    <ligand>
        <name>(6S)-5,6,7,8-tetrahydrofolate</name>
        <dbReference type="ChEBI" id="CHEBI:57453"/>
    </ligand>
</feature>
<keyword evidence="3 8" id="KW-0963">Cytoplasm</keyword>
<dbReference type="InterPro" id="IPR049943">
    <property type="entry name" value="Ser_HO-MeTrfase-like"/>
</dbReference>
<comment type="function">
    <text evidence="8">Catalyzes the reversible interconversion of serine and glycine with tetrahydrofolate (THF) serving as the one-carbon carrier. This reaction serves as the major source of one-carbon groups required for the biosynthesis of purines, thymidylate, methionine, and other important biomolecules. Also exhibits THF-independent aldolase activity toward beta-hydroxyamino acids, producing glycine and aldehydes, via a retro-aldol mechanism.</text>
</comment>
<dbReference type="CDD" id="cd00378">
    <property type="entry name" value="SHMT"/>
    <property type="match status" value="1"/>
</dbReference>
<dbReference type="SUPFAM" id="SSF53383">
    <property type="entry name" value="PLP-dependent transferases"/>
    <property type="match status" value="1"/>
</dbReference>
<dbReference type="Proteomes" id="UP000094329">
    <property type="component" value="Unassembled WGS sequence"/>
</dbReference>
<evidence type="ECO:0000256" key="4">
    <source>
        <dbReference type="ARBA" id="ARBA00022563"/>
    </source>
</evidence>
<feature type="domain" description="Serine hydroxymethyltransferase-like" evidence="9">
    <location>
        <begin position="8"/>
        <end position="385"/>
    </location>
</feature>
<gene>
    <name evidence="8 10" type="primary">glyA</name>
    <name evidence="10" type="ORF">BGC07_13160</name>
</gene>
<evidence type="ECO:0000256" key="5">
    <source>
        <dbReference type="ARBA" id="ARBA00022605"/>
    </source>
</evidence>
<dbReference type="PANTHER" id="PTHR11680">
    <property type="entry name" value="SERINE HYDROXYMETHYLTRANSFERASE"/>
    <property type="match status" value="1"/>
</dbReference>
<evidence type="ECO:0000256" key="8">
    <source>
        <dbReference type="HAMAP-Rule" id="MF_00051"/>
    </source>
</evidence>
<evidence type="ECO:0000313" key="10">
    <source>
        <dbReference type="EMBL" id="ODN43676.1"/>
    </source>
</evidence>
<proteinExistence type="inferred from homology"/>
<evidence type="ECO:0000256" key="6">
    <source>
        <dbReference type="ARBA" id="ARBA00022679"/>
    </source>
</evidence>
<evidence type="ECO:0000256" key="1">
    <source>
        <dbReference type="ARBA" id="ARBA00001933"/>
    </source>
</evidence>
<keyword evidence="5 8" id="KW-0028">Amino-acid biosynthesis</keyword>
<evidence type="ECO:0000256" key="2">
    <source>
        <dbReference type="ARBA" id="ARBA00006376"/>
    </source>
</evidence>
<feature type="modified residue" description="N6-(pyridoxal phosphate)lysine" evidence="8">
    <location>
        <position position="229"/>
    </location>
</feature>
<reference evidence="10 11" key="1">
    <citation type="submission" date="2016-08" db="EMBL/GenBank/DDBJ databases">
        <title>Draft genome sequence of Candidatus Piscirickettsia litoralis, from seawater.</title>
        <authorList>
            <person name="Wan X."/>
            <person name="Lee A.J."/>
            <person name="Hou S."/>
            <person name="Donachie S.P."/>
        </authorList>
    </citation>
    <scope>NUCLEOTIDE SEQUENCE [LARGE SCALE GENOMIC DNA]</scope>
    <source>
        <strain evidence="10 11">Y2</strain>
    </source>
</reference>
<dbReference type="NCBIfam" id="NF000586">
    <property type="entry name" value="PRK00011.1"/>
    <property type="match status" value="1"/>
</dbReference>